<dbReference type="EMBL" id="BONE01000120">
    <property type="protein sequence ID" value="GIF78122.1"/>
    <property type="molecule type" value="Genomic_DNA"/>
</dbReference>
<dbReference type="InterPro" id="IPR018317">
    <property type="entry name" value="QueC"/>
</dbReference>
<dbReference type="SUPFAM" id="SSF52402">
    <property type="entry name" value="Adenine nucleotide alpha hydrolases-like"/>
    <property type="match status" value="1"/>
</dbReference>
<evidence type="ECO:0000256" key="4">
    <source>
        <dbReference type="ARBA" id="ARBA00022741"/>
    </source>
</evidence>
<evidence type="ECO:0000313" key="11">
    <source>
        <dbReference type="Proteomes" id="UP000604117"/>
    </source>
</evidence>
<dbReference type="EC" id="6.3.4.20" evidence="8"/>
<evidence type="ECO:0000256" key="1">
    <source>
        <dbReference type="ARBA" id="ARBA00005061"/>
    </source>
</evidence>
<evidence type="ECO:0000256" key="2">
    <source>
        <dbReference type="ARBA" id="ARBA00022598"/>
    </source>
</evidence>
<dbReference type="PANTHER" id="PTHR42914">
    <property type="entry name" value="7-CYANO-7-DEAZAGUANINE SYNTHASE"/>
    <property type="match status" value="1"/>
</dbReference>
<name>A0ABQ4D3L1_9ACTN</name>
<evidence type="ECO:0000256" key="9">
    <source>
        <dbReference type="ARBA" id="ARBA00047890"/>
    </source>
</evidence>
<evidence type="ECO:0000256" key="8">
    <source>
        <dbReference type="ARBA" id="ARBA00039149"/>
    </source>
</evidence>
<accession>A0ABQ4D3L1</accession>
<evidence type="ECO:0000256" key="6">
    <source>
        <dbReference type="ARBA" id="ARBA00022840"/>
    </source>
</evidence>
<keyword evidence="5" id="KW-0862">Zinc</keyword>
<organism evidence="10 11">
    <name type="scientific">Asanoa siamensis</name>
    <dbReference type="NCBI Taxonomy" id="926357"/>
    <lineage>
        <taxon>Bacteria</taxon>
        <taxon>Bacillati</taxon>
        <taxon>Actinomycetota</taxon>
        <taxon>Actinomycetes</taxon>
        <taxon>Micromonosporales</taxon>
        <taxon>Micromonosporaceae</taxon>
        <taxon>Asanoa</taxon>
    </lineage>
</organism>
<keyword evidence="3" id="KW-0479">Metal-binding</keyword>
<dbReference type="PANTHER" id="PTHR42914:SF1">
    <property type="entry name" value="7-CYANO-7-DEAZAGUANINE SYNTHASE"/>
    <property type="match status" value="1"/>
</dbReference>
<keyword evidence="6" id="KW-0067">ATP-binding</keyword>
<comment type="catalytic activity">
    <reaction evidence="9">
        <text>7-carboxy-7-carbaguanine + NH4(+) + 2 ATP = 7-cyano-7-carbaguanine + 2 AMP + 2 diphosphate + 2 H(+)</text>
        <dbReference type="Rhea" id="RHEA:27982"/>
        <dbReference type="ChEBI" id="CHEBI:15378"/>
        <dbReference type="ChEBI" id="CHEBI:28938"/>
        <dbReference type="ChEBI" id="CHEBI:30616"/>
        <dbReference type="ChEBI" id="CHEBI:33019"/>
        <dbReference type="ChEBI" id="CHEBI:45075"/>
        <dbReference type="ChEBI" id="CHEBI:61036"/>
        <dbReference type="ChEBI" id="CHEBI:456215"/>
        <dbReference type="EC" id="6.3.4.20"/>
    </reaction>
</comment>
<dbReference type="Proteomes" id="UP000604117">
    <property type="component" value="Unassembled WGS sequence"/>
</dbReference>
<evidence type="ECO:0000256" key="3">
    <source>
        <dbReference type="ARBA" id="ARBA00022723"/>
    </source>
</evidence>
<evidence type="ECO:0000313" key="10">
    <source>
        <dbReference type="EMBL" id="GIF78122.1"/>
    </source>
</evidence>
<keyword evidence="4" id="KW-0547">Nucleotide-binding</keyword>
<comment type="similarity">
    <text evidence="7">Belongs to the QueC family.</text>
</comment>
<sequence>MAARSVPRSARFNRGIDGPAEELSFGNDIVLDGRTMTDGLVDAIPPLASDLLEIATVAYAVDRIISRPTEREAERVGDWGRDIRLEVAVREPDVWRRNSDTLGTLLNWLTDDRWRLEFIQLKSGDGPLDPSQSPLFDILPCGIPPVLFSGGLDSACGLFLNLTKADSVAVSVDTNTWMHHVQRGVIASLASVTSRAVVPLRYRVNLPRGGAESSQRTRGLLFLSAGVSAALATRCNQMIISENGIGSINLPYVRSQLGAQATRSMHPNTIALMEVLVSRVIGSSFEILAPYRALTKAELLAKVPQEADVALTKTVSCDTGFAARVTNHSPCGRCTSCLLRRQSIYGAGRHRLDAGVEYRYPAAGSVAMSSMLWQVMRLRECLASGDPWQSLAEEFPEILFAEPHMTAREIVRLYQCYTDEWDQLVQAVSVGRAWSYEKGGV</sequence>
<proteinExistence type="inferred from homology"/>
<dbReference type="Gene3D" id="3.40.50.620">
    <property type="entry name" value="HUPs"/>
    <property type="match status" value="1"/>
</dbReference>
<comment type="caution">
    <text evidence="10">The sequence shown here is derived from an EMBL/GenBank/DDBJ whole genome shotgun (WGS) entry which is preliminary data.</text>
</comment>
<evidence type="ECO:0000256" key="7">
    <source>
        <dbReference type="ARBA" id="ARBA00037993"/>
    </source>
</evidence>
<keyword evidence="2" id="KW-0436">Ligase</keyword>
<protein>
    <recommendedName>
        <fullName evidence="8">7-cyano-7-deazaguanine synthase</fullName>
        <ecNumber evidence="8">6.3.4.20</ecNumber>
    </recommendedName>
</protein>
<dbReference type="InterPro" id="IPR014729">
    <property type="entry name" value="Rossmann-like_a/b/a_fold"/>
</dbReference>
<comment type="pathway">
    <text evidence="1">Purine metabolism; 7-cyano-7-deazaguanine biosynthesis.</text>
</comment>
<gene>
    <name evidence="10" type="ORF">Asi02nite_76400</name>
</gene>
<dbReference type="Pfam" id="PF06508">
    <property type="entry name" value="QueC"/>
    <property type="match status" value="1"/>
</dbReference>
<evidence type="ECO:0000256" key="5">
    <source>
        <dbReference type="ARBA" id="ARBA00022833"/>
    </source>
</evidence>
<reference evidence="10 11" key="1">
    <citation type="submission" date="2021-01" db="EMBL/GenBank/DDBJ databases">
        <title>Whole genome shotgun sequence of Asanoa siamensis NBRC 107932.</title>
        <authorList>
            <person name="Komaki H."/>
            <person name="Tamura T."/>
        </authorList>
    </citation>
    <scope>NUCLEOTIDE SEQUENCE [LARGE SCALE GENOMIC DNA]</scope>
    <source>
        <strain evidence="10 11">NBRC 107932</strain>
    </source>
</reference>
<keyword evidence="11" id="KW-1185">Reference proteome</keyword>